<dbReference type="EC" id="2.7.7.77" evidence="8"/>
<evidence type="ECO:0000256" key="7">
    <source>
        <dbReference type="ARBA" id="ARBA00023150"/>
    </source>
</evidence>
<feature type="binding site" evidence="8">
    <location>
        <position position="67"/>
    </location>
    <ligand>
        <name>GTP</name>
        <dbReference type="ChEBI" id="CHEBI:37565"/>
    </ligand>
</feature>
<evidence type="ECO:0000256" key="1">
    <source>
        <dbReference type="ARBA" id="ARBA00022490"/>
    </source>
</evidence>
<dbReference type="InterPro" id="IPR025877">
    <property type="entry name" value="MobA-like_NTP_Trfase"/>
</dbReference>
<comment type="function">
    <text evidence="8">Transfers a GMP moiety from GTP to Mo-molybdopterin (Mo-MPT) cofactor (Moco or molybdenum cofactor) to form Mo-molybdopterin guanine dinucleotide (Mo-MGD) cofactor.</text>
</comment>
<evidence type="ECO:0000256" key="4">
    <source>
        <dbReference type="ARBA" id="ARBA00022741"/>
    </source>
</evidence>
<feature type="binding site" evidence="8">
    <location>
        <position position="102"/>
    </location>
    <ligand>
        <name>Mg(2+)</name>
        <dbReference type="ChEBI" id="CHEBI:18420"/>
    </ligand>
</feature>
<evidence type="ECO:0000256" key="3">
    <source>
        <dbReference type="ARBA" id="ARBA00022723"/>
    </source>
</evidence>
<keyword evidence="3 8" id="KW-0479">Metal-binding</keyword>
<organism evidence="10 11">
    <name type="scientific">Aureimonas populi</name>
    <dbReference type="NCBI Taxonomy" id="1701758"/>
    <lineage>
        <taxon>Bacteria</taxon>
        <taxon>Pseudomonadati</taxon>
        <taxon>Pseudomonadota</taxon>
        <taxon>Alphaproteobacteria</taxon>
        <taxon>Hyphomicrobiales</taxon>
        <taxon>Aurantimonadaceae</taxon>
        <taxon>Aureimonas</taxon>
    </lineage>
</organism>
<keyword evidence="2 8" id="KW-0808">Transferase</keyword>
<evidence type="ECO:0000259" key="9">
    <source>
        <dbReference type="Pfam" id="PF12804"/>
    </source>
</evidence>
<evidence type="ECO:0000313" key="10">
    <source>
        <dbReference type="EMBL" id="MFD2237288.1"/>
    </source>
</evidence>
<name>A0ABW5CKI6_9HYPH</name>
<keyword evidence="6 8" id="KW-0342">GTP-binding</keyword>
<comment type="domain">
    <text evidence="8">The N-terminal domain determines nucleotide recognition and specific binding, while the C-terminal domain determines the specific binding to the target protein.</text>
</comment>
<dbReference type="HAMAP" id="MF_00316">
    <property type="entry name" value="MobA"/>
    <property type="match status" value="1"/>
</dbReference>
<keyword evidence="10" id="KW-0548">Nucleotidyltransferase</keyword>
<dbReference type="GO" id="GO:0016779">
    <property type="term" value="F:nucleotidyltransferase activity"/>
    <property type="evidence" value="ECO:0007669"/>
    <property type="project" value="UniProtKB-KW"/>
</dbReference>
<comment type="caution">
    <text evidence="10">The sequence shown here is derived from an EMBL/GenBank/DDBJ whole genome shotgun (WGS) entry which is preliminary data.</text>
</comment>
<dbReference type="Pfam" id="PF12804">
    <property type="entry name" value="NTP_transf_3"/>
    <property type="match status" value="1"/>
</dbReference>
<gene>
    <name evidence="8" type="primary">mobA</name>
    <name evidence="10" type="ORF">ACFSKQ_07385</name>
</gene>
<accession>A0ABW5CKI6</accession>
<comment type="caution">
    <text evidence="8">Lacks conserved residue(s) required for the propagation of feature annotation.</text>
</comment>
<keyword evidence="11" id="KW-1185">Reference proteome</keyword>
<comment type="similarity">
    <text evidence="8">Belongs to the MobA family.</text>
</comment>
<dbReference type="RefSeq" id="WP_209736907.1">
    <property type="nucleotide sequence ID" value="NZ_CP072611.1"/>
</dbReference>
<evidence type="ECO:0000256" key="8">
    <source>
        <dbReference type="HAMAP-Rule" id="MF_00316"/>
    </source>
</evidence>
<comment type="cofactor">
    <cofactor evidence="8">
        <name>Mg(2+)</name>
        <dbReference type="ChEBI" id="CHEBI:18420"/>
    </cofactor>
</comment>
<comment type="subcellular location">
    <subcellularLocation>
        <location evidence="8">Cytoplasm</location>
    </subcellularLocation>
</comment>
<sequence>MRPAAVILAGGAGSRMGAPVPKPLLDLAGRPILAHVIERLRPFCAPLLLSANEPAPFAGLGLPILPDLRAGRAGPLAGLEAAAAFLSARRDTATHLLCLAGDTPFLPANLVARLCEGAGDRPRIALCLGRRHPTASLWPRATLAALGPYLDEPGAKGSFFQFLTKSGHEEVVFPPSRTAPEGDPFFNVNTPDDLAKARTVLG</sequence>
<dbReference type="PANTHER" id="PTHR19136:SF81">
    <property type="entry name" value="MOLYBDENUM COFACTOR GUANYLYLTRANSFERASE"/>
    <property type="match status" value="1"/>
</dbReference>
<feature type="binding site" evidence="8">
    <location>
        <begin position="8"/>
        <end position="10"/>
    </location>
    <ligand>
        <name>GTP</name>
        <dbReference type="ChEBI" id="CHEBI:37565"/>
    </ligand>
</feature>
<dbReference type="InterPro" id="IPR029044">
    <property type="entry name" value="Nucleotide-diphossugar_trans"/>
</dbReference>
<feature type="binding site" evidence="8">
    <location>
        <position position="22"/>
    </location>
    <ligand>
        <name>GTP</name>
        <dbReference type="ChEBI" id="CHEBI:37565"/>
    </ligand>
</feature>
<dbReference type="Proteomes" id="UP001597371">
    <property type="component" value="Unassembled WGS sequence"/>
</dbReference>
<keyword evidence="4 8" id="KW-0547">Nucleotide-binding</keyword>
<evidence type="ECO:0000256" key="5">
    <source>
        <dbReference type="ARBA" id="ARBA00022842"/>
    </source>
</evidence>
<dbReference type="SUPFAM" id="SSF53448">
    <property type="entry name" value="Nucleotide-diphospho-sugar transferases"/>
    <property type="match status" value="1"/>
</dbReference>
<evidence type="ECO:0000256" key="2">
    <source>
        <dbReference type="ARBA" id="ARBA00022679"/>
    </source>
</evidence>
<dbReference type="Gene3D" id="3.90.550.10">
    <property type="entry name" value="Spore Coat Polysaccharide Biosynthesis Protein SpsA, Chain A"/>
    <property type="match status" value="1"/>
</dbReference>
<feature type="binding site" evidence="8">
    <location>
        <position position="102"/>
    </location>
    <ligand>
        <name>GTP</name>
        <dbReference type="ChEBI" id="CHEBI:37565"/>
    </ligand>
</feature>
<dbReference type="PANTHER" id="PTHR19136">
    <property type="entry name" value="MOLYBDENUM COFACTOR GUANYLYLTRANSFERASE"/>
    <property type="match status" value="1"/>
</dbReference>
<dbReference type="InterPro" id="IPR013482">
    <property type="entry name" value="Molybde_CF_guanTrfase"/>
</dbReference>
<keyword evidence="7 8" id="KW-0501">Molybdenum cofactor biosynthesis</keyword>
<reference evidence="11" key="1">
    <citation type="journal article" date="2019" name="Int. J. Syst. Evol. Microbiol.">
        <title>The Global Catalogue of Microorganisms (GCM) 10K type strain sequencing project: providing services to taxonomists for standard genome sequencing and annotation.</title>
        <authorList>
            <consortium name="The Broad Institute Genomics Platform"/>
            <consortium name="The Broad Institute Genome Sequencing Center for Infectious Disease"/>
            <person name="Wu L."/>
            <person name="Ma J."/>
        </authorList>
    </citation>
    <scope>NUCLEOTIDE SEQUENCE [LARGE SCALE GENOMIC DNA]</scope>
    <source>
        <strain evidence="11">ZS-35-S2</strain>
    </source>
</reference>
<evidence type="ECO:0000256" key="6">
    <source>
        <dbReference type="ARBA" id="ARBA00023134"/>
    </source>
</evidence>
<protein>
    <recommendedName>
        <fullName evidence="8">Molybdenum cofactor guanylyltransferase</fullName>
        <shortName evidence="8">MoCo guanylyltransferase</shortName>
        <ecNumber evidence="8">2.7.7.77</ecNumber>
    </recommendedName>
    <alternativeName>
        <fullName evidence="8">GTP:molybdopterin guanylyltransferase</fullName>
    </alternativeName>
    <alternativeName>
        <fullName evidence="8">Mo-MPT guanylyltransferase</fullName>
    </alternativeName>
    <alternativeName>
        <fullName evidence="8">Molybdopterin guanylyltransferase</fullName>
    </alternativeName>
    <alternativeName>
        <fullName evidence="8">Molybdopterin-guanine dinucleotide synthase</fullName>
        <shortName evidence="8">MGD synthase</shortName>
    </alternativeName>
</protein>
<comment type="subunit">
    <text evidence="8">Monomer.</text>
</comment>
<keyword evidence="5 8" id="KW-0460">Magnesium</keyword>
<proteinExistence type="inferred from homology"/>
<evidence type="ECO:0000313" key="11">
    <source>
        <dbReference type="Proteomes" id="UP001597371"/>
    </source>
</evidence>
<dbReference type="CDD" id="cd02503">
    <property type="entry name" value="MobA"/>
    <property type="match status" value="1"/>
</dbReference>
<comment type="catalytic activity">
    <reaction evidence="8">
        <text>Mo-molybdopterin + GTP + H(+) = Mo-molybdopterin guanine dinucleotide + diphosphate</text>
        <dbReference type="Rhea" id="RHEA:34243"/>
        <dbReference type="ChEBI" id="CHEBI:15378"/>
        <dbReference type="ChEBI" id="CHEBI:33019"/>
        <dbReference type="ChEBI" id="CHEBI:37565"/>
        <dbReference type="ChEBI" id="CHEBI:71302"/>
        <dbReference type="ChEBI" id="CHEBI:71310"/>
        <dbReference type="EC" id="2.7.7.77"/>
    </reaction>
</comment>
<keyword evidence="1 8" id="KW-0963">Cytoplasm</keyword>
<dbReference type="EMBL" id="JBHUIJ010000008">
    <property type="protein sequence ID" value="MFD2237288.1"/>
    <property type="molecule type" value="Genomic_DNA"/>
</dbReference>
<feature type="domain" description="MobA-like NTP transferase" evidence="9">
    <location>
        <begin position="5"/>
        <end position="156"/>
    </location>
</feature>